<dbReference type="RefSeq" id="WP_169789504.1">
    <property type="nucleotide sequence ID" value="NZ_BJYZ01000105.1"/>
</dbReference>
<gene>
    <name evidence="2" type="ORF">SAE02_77430</name>
</gene>
<dbReference type="Proteomes" id="UP000321523">
    <property type="component" value="Unassembled WGS sequence"/>
</dbReference>
<dbReference type="Pfam" id="PF09557">
    <property type="entry name" value="DUF2382"/>
    <property type="match status" value="1"/>
</dbReference>
<accession>A0A512E4E1</accession>
<evidence type="ECO:0000313" key="2">
    <source>
        <dbReference type="EMBL" id="GEO43595.1"/>
    </source>
</evidence>
<comment type="caution">
    <text evidence="2">The sequence shown here is derived from an EMBL/GenBank/DDBJ whole genome shotgun (WGS) entry which is preliminary data.</text>
</comment>
<dbReference type="AlphaFoldDB" id="A0A512E4E1"/>
<dbReference type="InterPro" id="IPR019060">
    <property type="entry name" value="DUF2382"/>
</dbReference>
<proteinExistence type="predicted"/>
<protein>
    <recommendedName>
        <fullName evidence="1">DUF2382 domain-containing protein</fullName>
    </recommendedName>
</protein>
<evidence type="ECO:0000259" key="1">
    <source>
        <dbReference type="Pfam" id="PF09557"/>
    </source>
</evidence>
<organism evidence="2 3">
    <name type="scientific">Skermanella aerolata</name>
    <dbReference type="NCBI Taxonomy" id="393310"/>
    <lineage>
        <taxon>Bacteria</taxon>
        <taxon>Pseudomonadati</taxon>
        <taxon>Pseudomonadota</taxon>
        <taxon>Alphaproteobacteria</taxon>
        <taxon>Rhodospirillales</taxon>
        <taxon>Azospirillaceae</taxon>
        <taxon>Skermanella</taxon>
    </lineage>
</organism>
<reference evidence="2 3" key="1">
    <citation type="submission" date="2019-07" db="EMBL/GenBank/DDBJ databases">
        <title>Whole genome shotgun sequence of Skermanella aerolata NBRC 106429.</title>
        <authorList>
            <person name="Hosoyama A."/>
            <person name="Uohara A."/>
            <person name="Ohji S."/>
            <person name="Ichikawa N."/>
        </authorList>
    </citation>
    <scope>NUCLEOTIDE SEQUENCE [LARGE SCALE GENOMIC DNA]</scope>
    <source>
        <strain evidence="2 3">NBRC 106429</strain>
    </source>
</reference>
<feature type="domain" description="DUF2382" evidence="1">
    <location>
        <begin position="15"/>
        <end position="125"/>
    </location>
</feature>
<keyword evidence="3" id="KW-1185">Reference proteome</keyword>
<sequence>MTGSRIPPDDHETVIPLYRETLSLSKRQVERSRVRVDVRVEEREQAFEQVLERQDVVVEHVPVGRVVESVPQIRQEGDVLIIPIVEEEVVLVRRLVLREELHVRRQATRRTEQFTATLRSERAEVTRDGVRNKLSDDSGDQA</sequence>
<dbReference type="EMBL" id="BJYZ01000105">
    <property type="protein sequence ID" value="GEO43595.1"/>
    <property type="molecule type" value="Genomic_DNA"/>
</dbReference>
<name>A0A512E4E1_9PROT</name>
<evidence type="ECO:0000313" key="3">
    <source>
        <dbReference type="Proteomes" id="UP000321523"/>
    </source>
</evidence>